<dbReference type="PANTHER" id="PTHR45011">
    <property type="entry name" value="DAP3-BINDING CELL DEATH ENHANCER 1"/>
    <property type="match status" value="1"/>
</dbReference>
<evidence type="ECO:0000313" key="1">
    <source>
        <dbReference type="EMBL" id="GET04746.1"/>
    </source>
</evidence>
<proteinExistence type="predicted"/>
<dbReference type="SUPFAM" id="SSF81901">
    <property type="entry name" value="HCP-like"/>
    <property type="match status" value="1"/>
</dbReference>
<dbReference type="Gene3D" id="1.25.40.10">
    <property type="entry name" value="Tetratricopeptide repeat domain"/>
    <property type="match status" value="1"/>
</dbReference>
<dbReference type="Proteomes" id="UP000615446">
    <property type="component" value="Unassembled WGS sequence"/>
</dbReference>
<evidence type="ECO:0000313" key="2">
    <source>
        <dbReference type="Proteomes" id="UP000615446"/>
    </source>
</evidence>
<name>A0A8H3MHT2_9GLOM</name>
<dbReference type="EMBL" id="BLAL01000356">
    <property type="protein sequence ID" value="GET04746.1"/>
    <property type="molecule type" value="Genomic_DNA"/>
</dbReference>
<reference evidence="1" key="1">
    <citation type="submission" date="2019-10" db="EMBL/GenBank/DDBJ databases">
        <title>Conservation and host-specific expression of non-tandemly repeated heterogenous ribosome RNA gene in arbuscular mycorrhizal fungi.</title>
        <authorList>
            <person name="Maeda T."/>
            <person name="Kobayashi Y."/>
            <person name="Nakagawa T."/>
            <person name="Ezawa T."/>
            <person name="Yamaguchi K."/>
            <person name="Bino T."/>
            <person name="Nishimoto Y."/>
            <person name="Shigenobu S."/>
            <person name="Kawaguchi M."/>
        </authorList>
    </citation>
    <scope>NUCLEOTIDE SEQUENCE</scope>
    <source>
        <strain evidence="1">HR1</strain>
    </source>
</reference>
<accession>A0A8H3MHT2</accession>
<dbReference type="PANTHER" id="PTHR45011:SF1">
    <property type="entry name" value="DAP3-BINDING CELL DEATH ENHANCER 1"/>
    <property type="match status" value="1"/>
</dbReference>
<organism evidence="1 2">
    <name type="scientific">Rhizophagus clarus</name>
    <dbReference type="NCBI Taxonomy" id="94130"/>
    <lineage>
        <taxon>Eukaryota</taxon>
        <taxon>Fungi</taxon>
        <taxon>Fungi incertae sedis</taxon>
        <taxon>Mucoromycota</taxon>
        <taxon>Glomeromycotina</taxon>
        <taxon>Glomeromycetes</taxon>
        <taxon>Glomerales</taxon>
        <taxon>Glomeraceae</taxon>
        <taxon>Rhizophagus</taxon>
    </lineage>
</organism>
<dbReference type="Pfam" id="PF08238">
    <property type="entry name" value="Sel1"/>
    <property type="match status" value="2"/>
</dbReference>
<keyword evidence="1" id="KW-0418">Kinase</keyword>
<comment type="caution">
    <text evidence="1">The sequence shown here is derived from an EMBL/GenBank/DDBJ whole genome shotgun (WGS) entry which is preliminary data.</text>
</comment>
<dbReference type="GO" id="GO:0016301">
    <property type="term" value="F:kinase activity"/>
    <property type="evidence" value="ECO:0007669"/>
    <property type="project" value="UniProtKB-KW"/>
</dbReference>
<keyword evidence="1" id="KW-0808">Transferase</keyword>
<dbReference type="OrthoDB" id="4095816at2759"/>
<dbReference type="AlphaFoldDB" id="A0A8H3MHT2"/>
<dbReference type="InterPro" id="IPR052748">
    <property type="entry name" value="ISR_Activator"/>
</dbReference>
<dbReference type="InterPro" id="IPR011990">
    <property type="entry name" value="TPR-like_helical_dom_sf"/>
</dbReference>
<protein>
    <submittedName>
        <fullName evidence="1">Kinase-like domain-containing protein</fullName>
    </submittedName>
</protein>
<sequence>MTENHQTSNKQGHNEASLNANNSELQGKSSQLIQKFDKMSTKKIDSMAISSKQENLSTDNFNMIIDEINDFIHKLKNKGIGWKLEKQKVIEYFNDHKINLQESYHWLLNNQISSNSIFILGCEIGVQKDYNKAFILFKQSAERGFSGGVMMLGYCYDKGIGITVDKQKAFELYQNAANLGDHVAQKNLVLMYEKRKRNYKRHE</sequence>
<dbReference type="InterPro" id="IPR006597">
    <property type="entry name" value="Sel1-like"/>
</dbReference>
<gene>
    <name evidence="1" type="ORF">RCL2_003104600</name>
</gene>
<dbReference type="SMART" id="SM00671">
    <property type="entry name" value="SEL1"/>
    <property type="match status" value="2"/>
</dbReference>